<evidence type="ECO:0000256" key="1">
    <source>
        <dbReference type="ARBA" id="ARBA00007447"/>
    </source>
</evidence>
<feature type="active site" evidence="5">
    <location>
        <position position="227"/>
    </location>
</feature>
<keyword evidence="3 6" id="KW-0064">Aspartyl protease</keyword>
<name>A0A8T2VGA0_CERRI</name>
<dbReference type="OrthoDB" id="2747330at2759"/>
<dbReference type="EMBL" id="CM035407">
    <property type="protein sequence ID" value="KAH7444640.1"/>
    <property type="molecule type" value="Genomic_DNA"/>
</dbReference>
<dbReference type="OMA" id="AVWICIP"/>
<dbReference type="EMBL" id="CM035407">
    <property type="protein sequence ID" value="KAH7444635.1"/>
    <property type="molecule type" value="Genomic_DNA"/>
</dbReference>
<dbReference type="EMBL" id="CM035407">
    <property type="protein sequence ID" value="KAH7444639.1"/>
    <property type="molecule type" value="Genomic_DNA"/>
</dbReference>
<dbReference type="PANTHER" id="PTHR13683:SF316">
    <property type="entry name" value="ASPARTYL PROTEASE APCB1"/>
    <property type="match status" value="1"/>
</dbReference>
<protein>
    <recommendedName>
        <fullName evidence="7">Peptidase A1 domain-containing protein</fullName>
    </recommendedName>
</protein>
<dbReference type="PROSITE" id="PS00141">
    <property type="entry name" value="ASP_PROTEASE"/>
    <property type="match status" value="1"/>
</dbReference>
<keyword evidence="2 6" id="KW-0645">Protease</keyword>
<feature type="domain" description="Peptidase A1" evidence="7">
    <location>
        <begin position="209"/>
        <end position="566"/>
    </location>
</feature>
<dbReference type="GO" id="GO:0006508">
    <property type="term" value="P:proteolysis"/>
    <property type="evidence" value="ECO:0007669"/>
    <property type="project" value="UniProtKB-KW"/>
</dbReference>
<evidence type="ECO:0000256" key="3">
    <source>
        <dbReference type="ARBA" id="ARBA00022750"/>
    </source>
</evidence>
<dbReference type="InterPro" id="IPR001969">
    <property type="entry name" value="Aspartic_peptidase_AS"/>
</dbReference>
<gene>
    <name evidence="8" type="ORF">KP509_02G086000</name>
</gene>
<organism evidence="8 9">
    <name type="scientific">Ceratopteris richardii</name>
    <name type="common">Triangle waterfern</name>
    <dbReference type="NCBI Taxonomy" id="49495"/>
    <lineage>
        <taxon>Eukaryota</taxon>
        <taxon>Viridiplantae</taxon>
        <taxon>Streptophyta</taxon>
        <taxon>Embryophyta</taxon>
        <taxon>Tracheophyta</taxon>
        <taxon>Polypodiopsida</taxon>
        <taxon>Polypodiidae</taxon>
        <taxon>Polypodiales</taxon>
        <taxon>Pteridineae</taxon>
        <taxon>Pteridaceae</taxon>
        <taxon>Parkerioideae</taxon>
        <taxon>Ceratopteris</taxon>
    </lineage>
</organism>
<evidence type="ECO:0000256" key="4">
    <source>
        <dbReference type="ARBA" id="ARBA00022801"/>
    </source>
</evidence>
<dbReference type="Gene3D" id="2.40.70.10">
    <property type="entry name" value="Acid Proteases"/>
    <property type="match status" value="2"/>
</dbReference>
<dbReference type="InterPro" id="IPR033121">
    <property type="entry name" value="PEPTIDASE_A1"/>
</dbReference>
<feature type="active site" evidence="5">
    <location>
        <position position="433"/>
    </location>
</feature>
<keyword evidence="9" id="KW-1185">Reference proteome</keyword>
<dbReference type="PRINTS" id="PR00792">
    <property type="entry name" value="PEPSIN"/>
</dbReference>
<evidence type="ECO:0000256" key="2">
    <source>
        <dbReference type="ARBA" id="ARBA00022670"/>
    </source>
</evidence>
<dbReference type="InterPro" id="IPR032799">
    <property type="entry name" value="TAXi_C"/>
</dbReference>
<dbReference type="SUPFAM" id="SSF50630">
    <property type="entry name" value="Acid proteases"/>
    <property type="match status" value="1"/>
</dbReference>
<reference evidence="8" key="1">
    <citation type="submission" date="2021-08" db="EMBL/GenBank/DDBJ databases">
        <title>WGS assembly of Ceratopteris richardii.</title>
        <authorList>
            <person name="Marchant D.B."/>
            <person name="Chen G."/>
            <person name="Jenkins J."/>
            <person name="Shu S."/>
            <person name="Leebens-Mack J."/>
            <person name="Grimwood J."/>
            <person name="Schmutz J."/>
            <person name="Soltis P."/>
            <person name="Soltis D."/>
            <person name="Chen Z.-H."/>
        </authorList>
    </citation>
    <scope>NUCLEOTIDE SEQUENCE</scope>
    <source>
        <strain evidence="8">Whitten #5841</strain>
        <tissue evidence="8">Leaf</tissue>
    </source>
</reference>
<dbReference type="GO" id="GO:0004190">
    <property type="term" value="F:aspartic-type endopeptidase activity"/>
    <property type="evidence" value="ECO:0007669"/>
    <property type="project" value="UniProtKB-KW"/>
</dbReference>
<dbReference type="EMBL" id="CM035407">
    <property type="protein sequence ID" value="KAH7444642.1"/>
    <property type="molecule type" value="Genomic_DNA"/>
</dbReference>
<dbReference type="Proteomes" id="UP000825935">
    <property type="component" value="Chromosome 2"/>
</dbReference>
<dbReference type="InterPro" id="IPR001461">
    <property type="entry name" value="Aspartic_peptidase_A1"/>
</dbReference>
<dbReference type="InterPro" id="IPR032861">
    <property type="entry name" value="TAXi_N"/>
</dbReference>
<dbReference type="Pfam" id="PF14543">
    <property type="entry name" value="TAXi_N"/>
    <property type="match status" value="1"/>
</dbReference>
<dbReference type="FunFam" id="2.40.70.10:FF:000015">
    <property type="entry name" value="Aspartyl protease family protein"/>
    <property type="match status" value="1"/>
</dbReference>
<evidence type="ECO:0000313" key="9">
    <source>
        <dbReference type="Proteomes" id="UP000825935"/>
    </source>
</evidence>
<dbReference type="EMBL" id="CM035407">
    <property type="protein sequence ID" value="KAH7444638.1"/>
    <property type="molecule type" value="Genomic_DNA"/>
</dbReference>
<comment type="similarity">
    <text evidence="1 6">Belongs to the peptidase A1 family.</text>
</comment>
<dbReference type="PANTHER" id="PTHR13683">
    <property type="entry name" value="ASPARTYL PROTEASES"/>
    <property type="match status" value="1"/>
</dbReference>
<sequence length="583" mass="63861">MAADGNLKGFVIIRLPSPDDPLQKKTFEGAIAYHENADDNPDFHNDEFHQDRIDGDDAFPLQRDDDIPSLPLSQRRRFPFFKAKGIASVFFVTMVAYFLWRYGPETFVIEEELGSKNNDDNDSQQQAPVFNIYSKVTVYPSLNSSLSINIPAFNRNAIQTSGLSKIITRDVQRSAWSGTIAEASPSPDSREKSTTIFPLRGNVYPDGLYYVVARLGNPAREYFLDMDTGSDLTWLQCDAPCSNCAKGPHPLYIPRKGNLVDCSHATCTSVQAGTKFACDNGVGQCDYEVMYADGGYSLGVLVEDQMTMILSNRSWGHTKAVIGCAYNQQGSLAKSPTSTDGVLGLSSSIVSLPSQLAQQGIIKNIFAHCISGDVGGGGYLFLGDKLLPSHGITWAPLVGKPAAKNYMVTVQDVYYGDYSIQTGSRGFGTVIFDSGSSYTYLTPSLYAKLTFAIQNSLAGNGFQRDMTDKTLPFCWKYDITNSKLKDAVQNLKPLVFEFKSSGWFSKASKMHLSPEGYLIVNSKGNVCLGLLDGKVLDSDGLNIIGDISMRGNLVIYDNENSRIGWMKMDCRKLPTAAVPSPST</sequence>
<dbReference type="InterPro" id="IPR021109">
    <property type="entry name" value="Peptidase_aspartic_dom_sf"/>
</dbReference>
<comment type="caution">
    <text evidence="8">The sequence shown here is derived from an EMBL/GenBank/DDBJ whole genome shotgun (WGS) entry which is preliminary data.</text>
</comment>
<dbReference type="PROSITE" id="PS51767">
    <property type="entry name" value="PEPTIDASE_A1"/>
    <property type="match status" value="1"/>
</dbReference>
<dbReference type="AlphaFoldDB" id="A0A8T2VGA0"/>
<evidence type="ECO:0000256" key="5">
    <source>
        <dbReference type="PIRSR" id="PIRSR601461-1"/>
    </source>
</evidence>
<dbReference type="Pfam" id="PF14541">
    <property type="entry name" value="TAXi_C"/>
    <property type="match status" value="1"/>
</dbReference>
<keyword evidence="4 6" id="KW-0378">Hydrolase</keyword>
<proteinExistence type="inferred from homology"/>
<evidence type="ECO:0000313" key="8">
    <source>
        <dbReference type="EMBL" id="KAH7444635.1"/>
    </source>
</evidence>
<evidence type="ECO:0000259" key="7">
    <source>
        <dbReference type="PROSITE" id="PS51767"/>
    </source>
</evidence>
<evidence type="ECO:0000256" key="6">
    <source>
        <dbReference type="RuleBase" id="RU000454"/>
    </source>
</evidence>
<accession>A0A8T2VGA0</accession>